<reference evidence="2 3" key="1">
    <citation type="submission" date="2018-08" db="EMBL/GenBank/DDBJ databases">
        <title>Genomic Encyclopedia of Type Strains, Phase IV (KMG-IV): sequencing the most valuable type-strain genomes for metagenomic binning, comparative biology and taxonomic classification.</title>
        <authorList>
            <person name="Goeker M."/>
        </authorList>
    </citation>
    <scope>NUCLEOTIDE SEQUENCE [LARGE SCALE GENOMIC DNA]</scope>
    <source>
        <strain evidence="2 3">DSM 23923</strain>
    </source>
</reference>
<comment type="caution">
    <text evidence="2">The sequence shown here is derived from an EMBL/GenBank/DDBJ whole genome shotgun (WGS) entry which is preliminary data.</text>
</comment>
<sequence length="65" mass="7474">MGVRLSSNNHCKSKLSWDEEYPEIYLFSISKGRNEPSSIQQNNVHPCQANSKDRDEFNDATLQES</sequence>
<evidence type="ECO:0000256" key="1">
    <source>
        <dbReference type="SAM" id="MobiDB-lite"/>
    </source>
</evidence>
<evidence type="ECO:0000313" key="2">
    <source>
        <dbReference type="EMBL" id="REG08673.1"/>
    </source>
</evidence>
<keyword evidence="3" id="KW-1185">Reference proteome</keyword>
<feature type="compositionally biased region" description="Polar residues" evidence="1">
    <location>
        <begin position="35"/>
        <end position="50"/>
    </location>
</feature>
<dbReference type="AlphaFoldDB" id="A0A3E0AB13"/>
<accession>A0A3E0AB13</accession>
<feature type="region of interest" description="Disordered" evidence="1">
    <location>
        <begin position="35"/>
        <end position="65"/>
    </location>
</feature>
<dbReference type="EMBL" id="QUMS01000002">
    <property type="protein sequence ID" value="REG08673.1"/>
    <property type="molecule type" value="Genomic_DNA"/>
</dbReference>
<proteinExistence type="predicted"/>
<dbReference type="RefSeq" id="WP_116225319.1">
    <property type="nucleotide sequence ID" value="NZ_AP018437.1"/>
</dbReference>
<organism evidence="2 3">
    <name type="scientific">Pelolinea submarina</name>
    <dbReference type="NCBI Taxonomy" id="913107"/>
    <lineage>
        <taxon>Bacteria</taxon>
        <taxon>Bacillati</taxon>
        <taxon>Chloroflexota</taxon>
        <taxon>Anaerolineae</taxon>
        <taxon>Anaerolineales</taxon>
        <taxon>Anaerolineaceae</taxon>
        <taxon>Pelolinea</taxon>
    </lineage>
</organism>
<gene>
    <name evidence="2" type="ORF">DFR64_2045</name>
</gene>
<evidence type="ECO:0000313" key="3">
    <source>
        <dbReference type="Proteomes" id="UP000256388"/>
    </source>
</evidence>
<name>A0A3E0AB13_9CHLR</name>
<dbReference type="Proteomes" id="UP000256388">
    <property type="component" value="Unassembled WGS sequence"/>
</dbReference>
<protein>
    <submittedName>
        <fullName evidence="2">Uncharacterized protein</fullName>
    </submittedName>
</protein>